<dbReference type="AlphaFoldDB" id="A0ABD1Y2U8"/>
<gene>
    <name evidence="3" type="ORF">R1flu_025775</name>
</gene>
<evidence type="ECO:0000256" key="1">
    <source>
        <dbReference type="PROSITE-ProRule" id="PRU00182"/>
    </source>
</evidence>
<dbReference type="SUPFAM" id="SSF55174">
    <property type="entry name" value="Alpha-L RNA-binding motif"/>
    <property type="match status" value="1"/>
</dbReference>
<keyword evidence="1" id="KW-0694">RNA-binding</keyword>
<reference evidence="3 4" key="1">
    <citation type="submission" date="2024-09" db="EMBL/GenBank/DDBJ databases">
        <title>Chromosome-scale assembly of Riccia fluitans.</title>
        <authorList>
            <person name="Paukszto L."/>
            <person name="Sawicki J."/>
            <person name="Karawczyk K."/>
            <person name="Piernik-Szablinska J."/>
            <person name="Szczecinska M."/>
            <person name="Mazdziarz M."/>
        </authorList>
    </citation>
    <scope>NUCLEOTIDE SEQUENCE [LARGE SCALE GENOMIC DNA]</scope>
    <source>
        <strain evidence="3">Rf_01</strain>
        <tissue evidence="3">Aerial parts of the thallus</tissue>
    </source>
</reference>
<dbReference type="InterPro" id="IPR040591">
    <property type="entry name" value="RqcP2_RBD"/>
</dbReference>
<dbReference type="PANTHER" id="PTHR13633">
    <property type="entry name" value="MITOCHONDRIAL TRANSCRIPTION RESCUE FACTOR 1"/>
    <property type="match status" value="1"/>
</dbReference>
<dbReference type="NCBIfam" id="TIGR03069">
    <property type="entry name" value="PS_II_S4"/>
    <property type="match status" value="1"/>
</dbReference>
<dbReference type="CDD" id="cd00165">
    <property type="entry name" value="S4"/>
    <property type="match status" value="1"/>
</dbReference>
<comment type="caution">
    <text evidence="3">The sequence shown here is derived from an EMBL/GenBank/DDBJ whole genome shotgun (WGS) entry which is preliminary data.</text>
</comment>
<accession>A0ABD1Y2U8</accession>
<dbReference type="Gene3D" id="3.30.70.330">
    <property type="match status" value="1"/>
</dbReference>
<feature type="domain" description="RNA-binding S4" evidence="2">
    <location>
        <begin position="260"/>
        <end position="320"/>
    </location>
</feature>
<dbReference type="Proteomes" id="UP001605036">
    <property type="component" value="Unassembled WGS sequence"/>
</dbReference>
<dbReference type="PROSITE" id="PS50889">
    <property type="entry name" value="S4"/>
    <property type="match status" value="1"/>
</dbReference>
<dbReference type="InterPro" id="IPR012677">
    <property type="entry name" value="Nucleotide-bd_a/b_plait_sf"/>
</dbReference>
<evidence type="ECO:0000313" key="3">
    <source>
        <dbReference type="EMBL" id="KAL2614083.1"/>
    </source>
</evidence>
<dbReference type="InterPro" id="IPR002942">
    <property type="entry name" value="S4_RNA-bd"/>
</dbReference>
<dbReference type="PANTHER" id="PTHR13633:SF3">
    <property type="entry name" value="MITOCHONDRIAL TRANSCRIPTION RESCUE FACTOR 1"/>
    <property type="match status" value="1"/>
</dbReference>
<evidence type="ECO:0000313" key="4">
    <source>
        <dbReference type="Proteomes" id="UP001605036"/>
    </source>
</evidence>
<proteinExistence type="predicted"/>
<sequence length="335" mass="36234">MFLFCEDFHPESQGIIKLKGAIAHEHKKLSLESTAARFLRNSLPSSPRCAGIKRLRALVPGRCYAAVLSREDRNDLLSGVDPSNVDTVTRILEQGRRAADRWEVAHSSFLTPPILHDALLALKRVADIGIVVWGGYSQAERCRLSLGNIEAMNNSVREEIESSSVAAVSISGNFKYDTATHGDFLGAVLGAGIVREKVGDIIVKGDQGAQVLVVPELAGFLCASVTQVRAVPVETSPIALSELEVIIPRKDIMKTVEASLRVDAIASAGFRMSRSKLQDSISGGSLFINWKEVNKGGATLKSGDVVSLRGKGRIEIGEISVTKKGRYAVEILRYL</sequence>
<evidence type="ECO:0000259" key="2">
    <source>
        <dbReference type="SMART" id="SM00363"/>
    </source>
</evidence>
<organism evidence="3 4">
    <name type="scientific">Riccia fluitans</name>
    <dbReference type="NCBI Taxonomy" id="41844"/>
    <lineage>
        <taxon>Eukaryota</taxon>
        <taxon>Viridiplantae</taxon>
        <taxon>Streptophyta</taxon>
        <taxon>Embryophyta</taxon>
        <taxon>Marchantiophyta</taxon>
        <taxon>Marchantiopsida</taxon>
        <taxon>Marchantiidae</taxon>
        <taxon>Marchantiales</taxon>
        <taxon>Ricciaceae</taxon>
        <taxon>Riccia</taxon>
    </lineage>
</organism>
<dbReference type="SMART" id="SM00363">
    <property type="entry name" value="S4"/>
    <property type="match status" value="1"/>
</dbReference>
<dbReference type="Gene3D" id="3.30.1370.160">
    <property type="match status" value="1"/>
</dbReference>
<name>A0ABD1Y2U8_9MARC</name>
<dbReference type="InterPro" id="IPR036986">
    <property type="entry name" value="S4_RNA-bd_sf"/>
</dbReference>
<dbReference type="InterPro" id="IPR017506">
    <property type="entry name" value="PSII_S4"/>
</dbReference>
<dbReference type="GO" id="GO:0003723">
    <property type="term" value="F:RNA binding"/>
    <property type="evidence" value="ECO:0007669"/>
    <property type="project" value="UniProtKB-KW"/>
</dbReference>
<protein>
    <recommendedName>
        <fullName evidence="2">RNA-binding S4 domain-containing protein</fullName>
    </recommendedName>
</protein>
<keyword evidence="4" id="KW-1185">Reference proteome</keyword>
<dbReference type="Pfam" id="PF17774">
    <property type="entry name" value="YlmH_RBD"/>
    <property type="match status" value="1"/>
</dbReference>
<dbReference type="Gene3D" id="3.10.290.10">
    <property type="entry name" value="RNA-binding S4 domain"/>
    <property type="match status" value="1"/>
</dbReference>
<dbReference type="EMBL" id="JBHFFA010000007">
    <property type="protein sequence ID" value="KAL2614083.1"/>
    <property type="molecule type" value="Genomic_DNA"/>
</dbReference>